<dbReference type="Pfam" id="PF07217">
    <property type="entry name" value="Het-C"/>
    <property type="match status" value="1"/>
</dbReference>
<feature type="region of interest" description="Disordered" evidence="1">
    <location>
        <begin position="462"/>
        <end position="493"/>
    </location>
</feature>
<reference evidence="3" key="1">
    <citation type="submission" date="2022-10" db="EMBL/GenBank/DDBJ databases">
        <title>Culturing micro-colonial fungi from biological soil crusts in the Mojave desert and describing Neophaeococcomyces mojavensis, and introducing the new genera and species Taxawa tesnikishii.</title>
        <authorList>
            <person name="Kurbessoian T."/>
            <person name="Stajich J.E."/>
        </authorList>
    </citation>
    <scope>NUCLEOTIDE SEQUENCE</scope>
    <source>
        <strain evidence="3">TK_1</strain>
    </source>
</reference>
<comment type="caution">
    <text evidence="3">The sequence shown here is derived from an EMBL/GenBank/DDBJ whole genome shotgun (WGS) entry which is preliminary data.</text>
</comment>
<name>A0ABQ9NQF0_9PEZI</name>
<sequence>MHSVPLTLSLLVSLCLLATPAAAFGAGDIPSDEGLNGHVWRHGDIATAVLLVLPISFETKYKFTKLETMTVYFGNWLRDYSQVVDVSLLKTGVSESLLRAVVSVLGFMHFGFATNEFDVTQERLGCYRHIEHIDNPKDYPPNAKSHDDRLRGPVSAEGLDLEIRGIFASRLTETVELEIDPETGMKNYIANSGKGWETSADYISGELRECIAKGRRGRQGDQQAMSDALIHLGGALHTLEDFAAHSNFTELCLNQLGEQDVFAVVGDSCKVTIPSTGQQVAPLVTGTFGALDVLQSILGEADDKAALGTKGELDKLLDNLSVGGSAFQAMYERLKPVIEALSKIPGQDKAEGLLSDLNKVNDVATKAKNEPSAFQPKNNRVDGPSELWDAIEPAFALHDHVAKWLLENDFDIPFISESIETITRYIDNFVYSFLALVIEPSVREMRNAAEAGRKELLEKEKGLLKNDKEPLENDKNLPDNIYNPGSQDSNPSHSVIAKDHFSNYLNPPAGLVATVTTNWTTQQVVHCWDDSSIDCEARIAEILGILHHPAFASATGASFIQRIMYEAVEQWWSRHNEDEKKNLRSVLNISGVEHNRNNHKVTEAYFKDKKGGAAVFEGSAPGGIDRPKPGFGLDKLVNEVSEKLETAVQALGEGLKNAGEVVVDTAELVGDAVGEAFSDAGSVINDAASEVGSVIIGAVDAVDDAVDTVATGVVQGANDAVEFVGDAAITVGDGVIDFGKGAVDTVVEVTDTIGDGLNTVGDAIGSVMPWNW</sequence>
<dbReference type="EMBL" id="JAPDRL010000037">
    <property type="protein sequence ID" value="KAJ9664422.1"/>
    <property type="molecule type" value="Genomic_DNA"/>
</dbReference>
<evidence type="ECO:0000256" key="2">
    <source>
        <dbReference type="SAM" id="SignalP"/>
    </source>
</evidence>
<keyword evidence="4" id="KW-1185">Reference proteome</keyword>
<feature type="compositionally biased region" description="Polar residues" evidence="1">
    <location>
        <begin position="483"/>
        <end position="493"/>
    </location>
</feature>
<feature type="chain" id="PRO_5047009875" evidence="2">
    <location>
        <begin position="24"/>
        <end position="772"/>
    </location>
</feature>
<dbReference type="PANTHER" id="PTHR14905:SF11">
    <property type="entry name" value="TINC (EUROFUNG)"/>
    <property type="match status" value="1"/>
</dbReference>
<evidence type="ECO:0000313" key="3">
    <source>
        <dbReference type="EMBL" id="KAJ9664422.1"/>
    </source>
</evidence>
<dbReference type="Proteomes" id="UP001172684">
    <property type="component" value="Unassembled WGS sequence"/>
</dbReference>
<evidence type="ECO:0000256" key="1">
    <source>
        <dbReference type="SAM" id="MobiDB-lite"/>
    </source>
</evidence>
<proteinExistence type="predicted"/>
<evidence type="ECO:0000313" key="4">
    <source>
        <dbReference type="Proteomes" id="UP001172684"/>
    </source>
</evidence>
<protein>
    <submittedName>
        <fullName evidence="3">Uncharacterized protein</fullName>
    </submittedName>
</protein>
<feature type="compositionally biased region" description="Basic and acidic residues" evidence="1">
    <location>
        <begin position="462"/>
        <end position="477"/>
    </location>
</feature>
<keyword evidence="2" id="KW-0732">Signal</keyword>
<dbReference type="InterPro" id="IPR052577">
    <property type="entry name" value="VWA7"/>
</dbReference>
<dbReference type="PANTHER" id="PTHR14905">
    <property type="entry name" value="NG37"/>
    <property type="match status" value="1"/>
</dbReference>
<feature type="signal peptide" evidence="2">
    <location>
        <begin position="1"/>
        <end position="23"/>
    </location>
</feature>
<organism evidence="3 4">
    <name type="scientific">Coniosporium apollinis</name>
    <dbReference type="NCBI Taxonomy" id="61459"/>
    <lineage>
        <taxon>Eukaryota</taxon>
        <taxon>Fungi</taxon>
        <taxon>Dikarya</taxon>
        <taxon>Ascomycota</taxon>
        <taxon>Pezizomycotina</taxon>
        <taxon>Dothideomycetes</taxon>
        <taxon>Dothideomycetes incertae sedis</taxon>
        <taxon>Coniosporium</taxon>
    </lineage>
</organism>
<gene>
    <name evidence="3" type="ORF">H2201_005170</name>
</gene>
<dbReference type="InterPro" id="IPR010816">
    <property type="entry name" value="Het-C"/>
</dbReference>
<accession>A0ABQ9NQF0</accession>